<reference evidence="2" key="1">
    <citation type="submission" date="2021-01" db="EMBL/GenBank/DDBJ databases">
        <authorList>
            <person name="Corre E."/>
            <person name="Pelletier E."/>
            <person name="Niang G."/>
            <person name="Scheremetjew M."/>
            <person name="Finn R."/>
            <person name="Kale V."/>
            <person name="Holt S."/>
            <person name="Cochrane G."/>
            <person name="Meng A."/>
            <person name="Brown T."/>
            <person name="Cohen L."/>
        </authorList>
    </citation>
    <scope>NUCLEOTIDE SEQUENCE</scope>
    <source>
        <strain evidence="2">CCAP1064/1</strain>
    </source>
</reference>
<keyword evidence="1" id="KW-1133">Transmembrane helix</keyword>
<dbReference type="EMBL" id="HBEL01030797">
    <property type="protein sequence ID" value="CAD8418241.1"/>
    <property type="molecule type" value="Transcribed_RNA"/>
</dbReference>
<dbReference type="AlphaFoldDB" id="A0A7S0CBG5"/>
<accession>A0A7S0CBG5</accession>
<evidence type="ECO:0000313" key="2">
    <source>
        <dbReference type="EMBL" id="CAD8418241.1"/>
    </source>
</evidence>
<evidence type="ECO:0000256" key="1">
    <source>
        <dbReference type="SAM" id="Phobius"/>
    </source>
</evidence>
<name>A0A7S0CBG5_9STRA</name>
<proteinExistence type="predicted"/>
<protein>
    <submittedName>
        <fullName evidence="2">Uncharacterized protein</fullName>
    </submittedName>
</protein>
<gene>
    <name evidence="2" type="ORF">PINE0816_LOCUS14376</name>
</gene>
<sequence>MSSTATIISVGAMVMLANFCFSFRGLQQKLFRSTPQGNSTVFDDLNLQYRMQYIGVSVFIMPTLIYEGPAAFSKLWLLFNTSGIIQNRLLYRYVGISIINGFAFAGYK</sequence>
<feature type="transmembrane region" description="Helical" evidence="1">
    <location>
        <begin position="6"/>
        <end position="26"/>
    </location>
</feature>
<feature type="transmembrane region" description="Helical" evidence="1">
    <location>
        <begin position="89"/>
        <end position="107"/>
    </location>
</feature>
<keyword evidence="1" id="KW-0812">Transmembrane</keyword>
<keyword evidence="1" id="KW-0472">Membrane</keyword>
<organism evidence="2">
    <name type="scientific">Proboscia inermis</name>
    <dbReference type="NCBI Taxonomy" id="420281"/>
    <lineage>
        <taxon>Eukaryota</taxon>
        <taxon>Sar</taxon>
        <taxon>Stramenopiles</taxon>
        <taxon>Ochrophyta</taxon>
        <taxon>Bacillariophyta</taxon>
        <taxon>Coscinodiscophyceae</taxon>
        <taxon>Rhizosoleniophycidae</taxon>
        <taxon>Rhizosoleniales</taxon>
        <taxon>Rhizosoleniaceae</taxon>
        <taxon>Proboscia</taxon>
    </lineage>
</organism>